<dbReference type="AlphaFoldDB" id="A0AAV5K9U6"/>
<sequence>MVFRQAAANLLRRFRPPPSTFASAPPRPPPSTLPPPISLSRSYQNGARGHHTRRISNWDHPLWIILSGQAGVLLLGINANLVFAEDVPIQSGSNNEVEGSNIVGLEKIEDGSVVSNEHTAKWRIFTDLGRDFFIKGKLEEAEKFFLSAIQEAKEGFGERDPHVASACNNLAELFRVQKALDKAEPLYLSAISILEETYGPNDIRVAFAFHNLGKFYLMQRKLEESCRCYERALKIKGRVQGLSHEDYAETMYHLGMVMYLQGNEKDSEDFILDSIRILEEGGQGESITCMKRLRYLAQIYLKSNRPADAENVKRKILQIMELSKGWNSLDTVISAESLALTLQAVGNLMEAQELLERCLDARRTLLPNDHIQIAANMLHIARVTMLNSSQLRKMHISEAIIQLDKAKDLLQNSMRIAQGVIDKLMKQKDKKKKYGDPKETQTNGRAALVILLQSLHALALLEKTRQELLESREELSLPRDTENALRQCIAAYKEFGTGSLIGGSPEAKAEYLSCLKYLSSLIDTKATTSLELKEEIKRIELEISSYSKLKNQPTR</sequence>
<reference evidence="3 4" key="1">
    <citation type="journal article" date="2021" name="Commun. Biol.">
        <title>The genome of Shorea leprosula (Dipterocarpaceae) highlights the ecological relevance of drought in aseasonal tropical rainforests.</title>
        <authorList>
            <person name="Ng K.K.S."/>
            <person name="Kobayashi M.J."/>
            <person name="Fawcett J.A."/>
            <person name="Hatakeyama M."/>
            <person name="Paape T."/>
            <person name="Ng C.H."/>
            <person name="Ang C.C."/>
            <person name="Tnah L.H."/>
            <person name="Lee C.T."/>
            <person name="Nishiyama T."/>
            <person name="Sese J."/>
            <person name="O'Brien M.J."/>
            <person name="Copetti D."/>
            <person name="Mohd Noor M.I."/>
            <person name="Ong R.C."/>
            <person name="Putra M."/>
            <person name="Sireger I.Z."/>
            <person name="Indrioko S."/>
            <person name="Kosugi Y."/>
            <person name="Izuno A."/>
            <person name="Isagi Y."/>
            <person name="Lee S.L."/>
            <person name="Shimizu K.K."/>
        </authorList>
    </citation>
    <scope>NUCLEOTIDE SEQUENCE [LARGE SCALE GENOMIC DNA]</scope>
    <source>
        <strain evidence="3">214</strain>
    </source>
</reference>
<comment type="caution">
    <text evidence="3">The sequence shown here is derived from an EMBL/GenBank/DDBJ whole genome shotgun (WGS) entry which is preliminary data.</text>
</comment>
<proteinExistence type="predicted"/>
<protein>
    <recommendedName>
        <fullName evidence="5">Kinesin light chain</fullName>
    </recommendedName>
</protein>
<dbReference type="Pfam" id="PF13424">
    <property type="entry name" value="TPR_12"/>
    <property type="match status" value="2"/>
</dbReference>
<dbReference type="SMART" id="SM00028">
    <property type="entry name" value="TPR"/>
    <property type="match status" value="5"/>
</dbReference>
<dbReference type="PROSITE" id="PS50005">
    <property type="entry name" value="TPR"/>
    <property type="match status" value="1"/>
</dbReference>
<dbReference type="Pfam" id="PF13374">
    <property type="entry name" value="TPR_10"/>
    <property type="match status" value="1"/>
</dbReference>
<dbReference type="PANTHER" id="PTHR47689">
    <property type="entry name" value="TETRATRICOPEPTIDE REPEAT (TPR)-LIKE SUPERFAMILY PROTEIN"/>
    <property type="match status" value="1"/>
</dbReference>
<dbReference type="InterPro" id="IPR011990">
    <property type="entry name" value="TPR-like_helical_dom_sf"/>
</dbReference>
<gene>
    <name evidence="3" type="ORF">SLEP1_g30432</name>
</gene>
<evidence type="ECO:0000256" key="2">
    <source>
        <dbReference type="SAM" id="MobiDB-lite"/>
    </source>
</evidence>
<accession>A0AAV5K9U6</accession>
<dbReference type="PANTHER" id="PTHR47689:SF2">
    <property type="entry name" value="TETRATRICOPEPTIDE REPEAT (TPR)-LIKE SUPERFAMILY PROTEIN"/>
    <property type="match status" value="1"/>
</dbReference>
<name>A0AAV5K9U6_9ROSI</name>
<evidence type="ECO:0000313" key="4">
    <source>
        <dbReference type="Proteomes" id="UP001054252"/>
    </source>
</evidence>
<evidence type="ECO:0000313" key="3">
    <source>
        <dbReference type="EMBL" id="GKV20280.1"/>
    </source>
</evidence>
<dbReference type="EMBL" id="BPVZ01000055">
    <property type="protein sequence ID" value="GKV20280.1"/>
    <property type="molecule type" value="Genomic_DNA"/>
</dbReference>
<dbReference type="Proteomes" id="UP001054252">
    <property type="component" value="Unassembled WGS sequence"/>
</dbReference>
<feature type="region of interest" description="Disordered" evidence="2">
    <location>
        <begin position="15"/>
        <end position="46"/>
    </location>
</feature>
<keyword evidence="1" id="KW-0802">TPR repeat</keyword>
<evidence type="ECO:0000256" key="1">
    <source>
        <dbReference type="PROSITE-ProRule" id="PRU00339"/>
    </source>
</evidence>
<feature type="compositionally biased region" description="Pro residues" evidence="2">
    <location>
        <begin position="25"/>
        <end position="37"/>
    </location>
</feature>
<dbReference type="SUPFAM" id="SSF48452">
    <property type="entry name" value="TPR-like"/>
    <property type="match status" value="2"/>
</dbReference>
<evidence type="ECO:0008006" key="5">
    <source>
        <dbReference type="Google" id="ProtNLM"/>
    </source>
</evidence>
<feature type="repeat" description="TPR" evidence="1">
    <location>
        <begin position="206"/>
        <end position="239"/>
    </location>
</feature>
<dbReference type="Gene3D" id="1.25.40.10">
    <property type="entry name" value="Tetratricopeptide repeat domain"/>
    <property type="match status" value="2"/>
</dbReference>
<dbReference type="InterPro" id="IPR019734">
    <property type="entry name" value="TPR_rpt"/>
</dbReference>
<organism evidence="3 4">
    <name type="scientific">Rubroshorea leprosula</name>
    <dbReference type="NCBI Taxonomy" id="152421"/>
    <lineage>
        <taxon>Eukaryota</taxon>
        <taxon>Viridiplantae</taxon>
        <taxon>Streptophyta</taxon>
        <taxon>Embryophyta</taxon>
        <taxon>Tracheophyta</taxon>
        <taxon>Spermatophyta</taxon>
        <taxon>Magnoliopsida</taxon>
        <taxon>eudicotyledons</taxon>
        <taxon>Gunneridae</taxon>
        <taxon>Pentapetalae</taxon>
        <taxon>rosids</taxon>
        <taxon>malvids</taxon>
        <taxon>Malvales</taxon>
        <taxon>Dipterocarpaceae</taxon>
        <taxon>Rubroshorea</taxon>
    </lineage>
</organism>
<keyword evidence="4" id="KW-1185">Reference proteome</keyword>